<dbReference type="EMBL" id="MTKT01004619">
    <property type="protein sequence ID" value="OWM70508.1"/>
    <property type="molecule type" value="Genomic_DNA"/>
</dbReference>
<comment type="caution">
    <text evidence="1">The sequence shown here is derived from an EMBL/GenBank/DDBJ whole genome shotgun (WGS) entry which is preliminary data.</text>
</comment>
<accession>A0A218WDH7</accession>
<evidence type="ECO:0000313" key="1">
    <source>
        <dbReference type="EMBL" id="OWM70508.1"/>
    </source>
</evidence>
<organism evidence="1 3">
    <name type="scientific">Punica granatum</name>
    <name type="common">Pomegranate</name>
    <dbReference type="NCBI Taxonomy" id="22663"/>
    <lineage>
        <taxon>Eukaryota</taxon>
        <taxon>Viridiplantae</taxon>
        <taxon>Streptophyta</taxon>
        <taxon>Embryophyta</taxon>
        <taxon>Tracheophyta</taxon>
        <taxon>Spermatophyta</taxon>
        <taxon>Magnoliopsida</taxon>
        <taxon>eudicotyledons</taxon>
        <taxon>Gunneridae</taxon>
        <taxon>Pentapetalae</taxon>
        <taxon>rosids</taxon>
        <taxon>malvids</taxon>
        <taxon>Myrtales</taxon>
        <taxon>Lythraceae</taxon>
        <taxon>Punica</taxon>
    </lineage>
</organism>
<name>A0A218WDH7_PUNGR</name>
<protein>
    <submittedName>
        <fullName evidence="1">Uncharacterized protein</fullName>
    </submittedName>
</protein>
<reference evidence="3" key="1">
    <citation type="journal article" date="2017" name="Plant J.">
        <title>The pomegranate (Punica granatum L.) genome and the genomics of punicalagin biosynthesis.</title>
        <authorList>
            <person name="Qin G."/>
            <person name="Xu C."/>
            <person name="Ming R."/>
            <person name="Tang H."/>
            <person name="Guyot R."/>
            <person name="Kramer E.M."/>
            <person name="Hu Y."/>
            <person name="Yi X."/>
            <person name="Qi Y."/>
            <person name="Xu X."/>
            <person name="Gao Z."/>
            <person name="Pan H."/>
            <person name="Jian J."/>
            <person name="Tian Y."/>
            <person name="Yue Z."/>
            <person name="Xu Y."/>
        </authorList>
    </citation>
    <scope>NUCLEOTIDE SEQUENCE [LARGE SCALE GENOMIC DNA]</scope>
    <source>
        <strain evidence="3">cv. Dabenzi</strain>
    </source>
</reference>
<keyword evidence="4" id="KW-1185">Reference proteome</keyword>
<proteinExistence type="predicted"/>
<reference evidence="1" key="2">
    <citation type="submission" date="2017-06" db="EMBL/GenBank/DDBJ databases">
        <title>The pomegranate genome and the genomics of punicalagin biosynthesis.</title>
        <authorList>
            <person name="Xu C."/>
        </authorList>
    </citation>
    <scope>NUCLEOTIDE SEQUENCE [LARGE SCALE GENOMIC DNA]</scope>
    <source>
        <tissue evidence="1">Fresh leaf</tissue>
    </source>
</reference>
<dbReference type="EMBL" id="PGOL01000038">
    <property type="protein sequence ID" value="PKI78590.1"/>
    <property type="molecule type" value="Genomic_DNA"/>
</dbReference>
<evidence type="ECO:0000313" key="3">
    <source>
        <dbReference type="Proteomes" id="UP000197138"/>
    </source>
</evidence>
<sequence>MFIIRGRVEGTAILSVPAILRIDKARLLRLRESKKRDLGLRIAVSAPPRALFFFFHLWFLADSISLLRSNCSTKCLSNALPCLRIPQPHLPVRPPRLRPNKSPPFLFFPDADPGGGDPVLCWVRRALRGRGIGARFVRFLGS</sequence>
<reference evidence="2 4" key="3">
    <citation type="submission" date="2017-11" db="EMBL/GenBank/DDBJ databases">
        <title>De-novo sequencing of pomegranate (Punica granatum L.) genome.</title>
        <authorList>
            <person name="Akparov Z."/>
            <person name="Amiraslanov A."/>
            <person name="Hajiyeva S."/>
            <person name="Abbasov M."/>
            <person name="Kaur K."/>
            <person name="Hamwieh A."/>
            <person name="Solovyev V."/>
            <person name="Salamov A."/>
            <person name="Braich B."/>
            <person name="Kosarev P."/>
            <person name="Mahmoud A."/>
            <person name="Hajiyev E."/>
            <person name="Babayeva S."/>
            <person name="Izzatullayeva V."/>
            <person name="Mammadov A."/>
            <person name="Mammadov A."/>
            <person name="Sharifova S."/>
            <person name="Ojaghi J."/>
            <person name="Eynullazada K."/>
            <person name="Bayramov B."/>
            <person name="Abdulazimova A."/>
            <person name="Shahmuradov I."/>
        </authorList>
    </citation>
    <scope>NUCLEOTIDE SEQUENCE [LARGE SCALE GENOMIC DNA]</scope>
    <source>
        <strain evidence="2">AG2017</strain>
        <strain evidence="4">cv. AG2017</strain>
        <tissue evidence="2">Leaf</tissue>
    </source>
</reference>
<evidence type="ECO:0000313" key="4">
    <source>
        <dbReference type="Proteomes" id="UP000233551"/>
    </source>
</evidence>
<gene>
    <name evidence="1" type="ORF">CDL15_Pgr011984</name>
    <name evidence="2" type="ORF">CRG98_000967</name>
</gene>
<dbReference type="AlphaFoldDB" id="A0A218WDH7"/>
<dbReference type="Proteomes" id="UP000233551">
    <property type="component" value="Unassembled WGS sequence"/>
</dbReference>
<evidence type="ECO:0000313" key="2">
    <source>
        <dbReference type="EMBL" id="PKI78590.1"/>
    </source>
</evidence>
<dbReference type="Proteomes" id="UP000197138">
    <property type="component" value="Unassembled WGS sequence"/>
</dbReference>